<accession>A0A9E5MNT1</accession>
<organism evidence="2 3">
    <name type="scientific">Pseudomaricurvus hydrocarbonicus</name>
    <dbReference type="NCBI Taxonomy" id="1470433"/>
    <lineage>
        <taxon>Bacteria</taxon>
        <taxon>Pseudomonadati</taxon>
        <taxon>Pseudomonadota</taxon>
        <taxon>Gammaproteobacteria</taxon>
        <taxon>Cellvibrionales</taxon>
        <taxon>Cellvibrionaceae</taxon>
        <taxon>Pseudomaricurvus</taxon>
    </lineage>
</organism>
<dbReference type="Proteomes" id="UP000787472">
    <property type="component" value="Unassembled WGS sequence"/>
</dbReference>
<sequence>MKMIRLLTLFLSCWLLLVGQWSVADDATWADTLQQKIDSLDLTDMQKSSIAEAFGAADAAYERAIFATRATVRETLTDDQRQKLQDMADEEIQRRLQGDDTVRTQSIAELASDLEVTDEQSSLIRGALSDLGNTLDGIDAQLRDQVKSVLDAEQIAKIKSWF</sequence>
<protein>
    <recommendedName>
        <fullName evidence="4">LTXXQ motif family protein</fullName>
    </recommendedName>
</protein>
<dbReference type="RefSeq" id="WP_167190795.1">
    <property type="nucleotide sequence ID" value="NZ_JAAONZ010000018.1"/>
</dbReference>
<feature type="chain" id="PRO_5039271501" description="LTXXQ motif family protein" evidence="1">
    <location>
        <begin position="25"/>
        <end position="162"/>
    </location>
</feature>
<proteinExistence type="predicted"/>
<dbReference type="EMBL" id="JAAONZ010000018">
    <property type="protein sequence ID" value="NHO67671.1"/>
    <property type="molecule type" value="Genomic_DNA"/>
</dbReference>
<comment type="caution">
    <text evidence="2">The sequence shown here is derived from an EMBL/GenBank/DDBJ whole genome shotgun (WGS) entry which is preliminary data.</text>
</comment>
<evidence type="ECO:0008006" key="4">
    <source>
        <dbReference type="Google" id="ProtNLM"/>
    </source>
</evidence>
<evidence type="ECO:0000256" key="1">
    <source>
        <dbReference type="SAM" id="SignalP"/>
    </source>
</evidence>
<reference evidence="2" key="1">
    <citation type="submission" date="2020-03" db="EMBL/GenBank/DDBJ databases">
        <authorList>
            <person name="Guo F."/>
        </authorList>
    </citation>
    <scope>NUCLEOTIDE SEQUENCE</scope>
    <source>
        <strain evidence="2">JCM 30134</strain>
    </source>
</reference>
<dbReference type="AlphaFoldDB" id="A0A9E5MNT1"/>
<name>A0A9E5MNT1_9GAMM</name>
<evidence type="ECO:0000313" key="3">
    <source>
        <dbReference type="Proteomes" id="UP000787472"/>
    </source>
</evidence>
<evidence type="ECO:0000313" key="2">
    <source>
        <dbReference type="EMBL" id="NHO67671.1"/>
    </source>
</evidence>
<gene>
    <name evidence="2" type="ORF">G8770_19160</name>
</gene>
<keyword evidence="1" id="KW-0732">Signal</keyword>
<feature type="signal peptide" evidence="1">
    <location>
        <begin position="1"/>
        <end position="24"/>
    </location>
</feature>
<keyword evidence="3" id="KW-1185">Reference proteome</keyword>